<proteinExistence type="predicted"/>
<dbReference type="Proteomes" id="UP000800094">
    <property type="component" value="Unassembled WGS sequence"/>
</dbReference>
<dbReference type="EMBL" id="ML987191">
    <property type="protein sequence ID" value="KAF2253031.1"/>
    <property type="molecule type" value="Genomic_DNA"/>
</dbReference>
<feature type="compositionally biased region" description="Basic and acidic residues" evidence="1">
    <location>
        <begin position="1"/>
        <end position="10"/>
    </location>
</feature>
<feature type="compositionally biased region" description="Low complexity" evidence="1">
    <location>
        <begin position="90"/>
        <end position="99"/>
    </location>
</feature>
<evidence type="ECO:0000256" key="1">
    <source>
        <dbReference type="SAM" id="MobiDB-lite"/>
    </source>
</evidence>
<protein>
    <submittedName>
        <fullName evidence="3">Uncharacterized protein</fullName>
    </submittedName>
</protein>
<evidence type="ECO:0000256" key="2">
    <source>
        <dbReference type="SAM" id="Phobius"/>
    </source>
</evidence>
<organism evidence="3 4">
    <name type="scientific">Trematosphaeria pertusa</name>
    <dbReference type="NCBI Taxonomy" id="390896"/>
    <lineage>
        <taxon>Eukaryota</taxon>
        <taxon>Fungi</taxon>
        <taxon>Dikarya</taxon>
        <taxon>Ascomycota</taxon>
        <taxon>Pezizomycotina</taxon>
        <taxon>Dothideomycetes</taxon>
        <taxon>Pleosporomycetidae</taxon>
        <taxon>Pleosporales</taxon>
        <taxon>Massarineae</taxon>
        <taxon>Trematosphaeriaceae</taxon>
        <taxon>Trematosphaeria</taxon>
    </lineage>
</organism>
<keyword evidence="2" id="KW-1133">Transmembrane helix</keyword>
<dbReference type="RefSeq" id="XP_033688035.1">
    <property type="nucleotide sequence ID" value="XM_033835253.1"/>
</dbReference>
<evidence type="ECO:0000313" key="4">
    <source>
        <dbReference type="Proteomes" id="UP000800094"/>
    </source>
</evidence>
<keyword evidence="2" id="KW-0812">Transmembrane</keyword>
<keyword evidence="2" id="KW-0472">Membrane</keyword>
<feature type="region of interest" description="Disordered" evidence="1">
    <location>
        <begin position="1"/>
        <end position="110"/>
    </location>
</feature>
<sequence>MTSAVDHDDQWTIVNPPNTMATTNTSDSQIMAPAPAPTTEQQPQIELTINTKPTSSAAAEKQPEPPKLAREATADSIDDFAEQRARPIRRTTGGPRRYSPSPPPVRIFNNRRDDPVSVMLHSSSQLLENVTKYDGIADMPYPGRSSVYLATFPFSERDVKKWSWLFAHGVEDVWLSQVGGDEDEDAEEEEEYERFGRRVGRVVRSRRRDRSPYYDTVPAIDIPSVYLSRALDAAVVPETKDGSVRYLIVAQNRYRPHGAKLLVAESRKAAGIMMYYEALTGNSVVFVGAIVGGVGKKMKKFKKAEGVDEANAMAGEGVVGVVC</sequence>
<evidence type="ECO:0000313" key="3">
    <source>
        <dbReference type="EMBL" id="KAF2253031.1"/>
    </source>
</evidence>
<name>A0A6A6IRD9_9PLEO</name>
<keyword evidence="4" id="KW-1185">Reference proteome</keyword>
<dbReference type="AlphaFoldDB" id="A0A6A6IRD9"/>
<dbReference type="GeneID" id="54588583"/>
<dbReference type="OrthoDB" id="3795027at2759"/>
<feature type="transmembrane region" description="Helical" evidence="2">
    <location>
        <begin position="273"/>
        <end position="294"/>
    </location>
</feature>
<gene>
    <name evidence="3" type="ORF">BU26DRAFT_601227</name>
</gene>
<reference evidence="3" key="1">
    <citation type="journal article" date="2020" name="Stud. Mycol.">
        <title>101 Dothideomycetes genomes: a test case for predicting lifestyles and emergence of pathogens.</title>
        <authorList>
            <person name="Haridas S."/>
            <person name="Albert R."/>
            <person name="Binder M."/>
            <person name="Bloem J."/>
            <person name="Labutti K."/>
            <person name="Salamov A."/>
            <person name="Andreopoulos B."/>
            <person name="Baker S."/>
            <person name="Barry K."/>
            <person name="Bills G."/>
            <person name="Bluhm B."/>
            <person name="Cannon C."/>
            <person name="Castanera R."/>
            <person name="Culley D."/>
            <person name="Daum C."/>
            <person name="Ezra D."/>
            <person name="Gonzalez J."/>
            <person name="Henrissat B."/>
            <person name="Kuo A."/>
            <person name="Liang C."/>
            <person name="Lipzen A."/>
            <person name="Lutzoni F."/>
            <person name="Magnuson J."/>
            <person name="Mondo S."/>
            <person name="Nolan M."/>
            <person name="Ohm R."/>
            <person name="Pangilinan J."/>
            <person name="Park H.-J."/>
            <person name="Ramirez L."/>
            <person name="Alfaro M."/>
            <person name="Sun H."/>
            <person name="Tritt A."/>
            <person name="Yoshinaga Y."/>
            <person name="Zwiers L.-H."/>
            <person name="Turgeon B."/>
            <person name="Goodwin S."/>
            <person name="Spatafora J."/>
            <person name="Crous P."/>
            <person name="Grigoriev I."/>
        </authorList>
    </citation>
    <scope>NUCLEOTIDE SEQUENCE</scope>
    <source>
        <strain evidence="3">CBS 122368</strain>
    </source>
</reference>
<accession>A0A6A6IRD9</accession>
<feature type="compositionally biased region" description="Polar residues" evidence="1">
    <location>
        <begin position="12"/>
        <end position="29"/>
    </location>
</feature>
<feature type="compositionally biased region" description="Basic and acidic residues" evidence="1">
    <location>
        <begin position="61"/>
        <end position="73"/>
    </location>
</feature>
<feature type="compositionally biased region" description="Polar residues" evidence="1">
    <location>
        <begin position="45"/>
        <end position="57"/>
    </location>
</feature>